<protein>
    <recommendedName>
        <fullName evidence="2">NET domain-containing protein</fullName>
    </recommendedName>
</protein>
<accession>A0A6C0AQT8</accession>
<dbReference type="AlphaFoldDB" id="A0A6C0AQT8"/>
<evidence type="ECO:0008006" key="2">
    <source>
        <dbReference type="Google" id="ProtNLM"/>
    </source>
</evidence>
<name>A0A6C0AQT8_9ZZZZ</name>
<reference evidence="1" key="1">
    <citation type="journal article" date="2020" name="Nature">
        <title>Giant virus diversity and host interactions through global metagenomics.</title>
        <authorList>
            <person name="Schulz F."/>
            <person name="Roux S."/>
            <person name="Paez-Espino D."/>
            <person name="Jungbluth S."/>
            <person name="Walsh D.A."/>
            <person name="Denef V.J."/>
            <person name="McMahon K.D."/>
            <person name="Konstantinidis K.T."/>
            <person name="Eloe-Fadrosh E.A."/>
            <person name="Kyrpides N.C."/>
            <person name="Woyke T."/>
        </authorList>
    </citation>
    <scope>NUCLEOTIDE SEQUENCE</scope>
    <source>
        <strain evidence="1">GVMAG-S-1101165-79</strain>
    </source>
</reference>
<organism evidence="1">
    <name type="scientific">viral metagenome</name>
    <dbReference type="NCBI Taxonomy" id="1070528"/>
    <lineage>
        <taxon>unclassified sequences</taxon>
        <taxon>metagenomes</taxon>
        <taxon>organismal metagenomes</taxon>
    </lineage>
</organism>
<proteinExistence type="predicted"/>
<dbReference type="EMBL" id="MN740762">
    <property type="protein sequence ID" value="QHS82082.1"/>
    <property type="molecule type" value="Genomic_DNA"/>
</dbReference>
<sequence length="107" mass="12722">MEAILSTNNVNNFSVSELNYIRENIENMNKFNQVEVLRILSKHQHVILNENKYGTHINLSELKKEIIDELSVYIKYVSTQEINLNVIEQQKEDYRNTYFSKDIKDNL</sequence>
<evidence type="ECO:0000313" key="1">
    <source>
        <dbReference type="EMBL" id="QHS82082.1"/>
    </source>
</evidence>